<accession>A0ABS9V5I9</accession>
<comment type="caution">
    <text evidence="1">The sequence shown here is derived from an EMBL/GenBank/DDBJ whole genome shotgun (WGS) entry which is preliminary data.</text>
</comment>
<reference evidence="1" key="1">
    <citation type="submission" date="2022-03" db="EMBL/GenBank/DDBJ databases">
        <title>De novo assembled genomes of Belliella spp. (Cyclobacteriaceae) strains.</title>
        <authorList>
            <person name="Szabo A."/>
            <person name="Korponai K."/>
            <person name="Felfoldi T."/>
        </authorList>
    </citation>
    <scope>NUCLEOTIDE SEQUENCE</scope>
    <source>
        <strain evidence="1">DSM 111904</strain>
    </source>
</reference>
<dbReference type="Proteomes" id="UP001165489">
    <property type="component" value="Unassembled WGS sequence"/>
</dbReference>
<gene>
    <name evidence="1" type="ORF">MM239_19815</name>
</gene>
<dbReference type="EMBL" id="JAKZGP010000095">
    <property type="protein sequence ID" value="MCH7411643.1"/>
    <property type="molecule type" value="Genomic_DNA"/>
</dbReference>
<dbReference type="RefSeq" id="WP_241350071.1">
    <property type="nucleotide sequence ID" value="NZ_JAKZGP010000095.1"/>
</dbReference>
<evidence type="ECO:0000313" key="1">
    <source>
        <dbReference type="EMBL" id="MCH7411643.1"/>
    </source>
</evidence>
<protein>
    <submittedName>
        <fullName evidence="1">Uncharacterized protein</fullName>
    </submittedName>
</protein>
<name>A0ABS9V5I9_9BACT</name>
<sequence>MKRKLSKGIMTVCVLVIGVVFSHPVNLEAQTTIQPPDLSMCQFIDRPEVPGIDGCKMPSITHYCVCE</sequence>
<organism evidence="1 2">
    <name type="scientific">Belliella filtrata</name>
    <dbReference type="NCBI Taxonomy" id="2923435"/>
    <lineage>
        <taxon>Bacteria</taxon>
        <taxon>Pseudomonadati</taxon>
        <taxon>Bacteroidota</taxon>
        <taxon>Cytophagia</taxon>
        <taxon>Cytophagales</taxon>
        <taxon>Cyclobacteriaceae</taxon>
        <taxon>Belliella</taxon>
    </lineage>
</organism>
<evidence type="ECO:0000313" key="2">
    <source>
        <dbReference type="Proteomes" id="UP001165489"/>
    </source>
</evidence>
<keyword evidence="2" id="KW-1185">Reference proteome</keyword>
<proteinExistence type="predicted"/>